<evidence type="ECO:0008006" key="4">
    <source>
        <dbReference type="Google" id="ProtNLM"/>
    </source>
</evidence>
<evidence type="ECO:0000256" key="1">
    <source>
        <dbReference type="SAM" id="SignalP"/>
    </source>
</evidence>
<feature type="signal peptide" evidence="1">
    <location>
        <begin position="1"/>
        <end position="22"/>
    </location>
</feature>
<comment type="caution">
    <text evidence="2">The sequence shown here is derived from an EMBL/GenBank/DDBJ whole genome shotgun (WGS) entry which is preliminary data.</text>
</comment>
<evidence type="ECO:0000313" key="2">
    <source>
        <dbReference type="EMBL" id="GGY74426.1"/>
    </source>
</evidence>
<name>A0ABQ3B2A8_9GAMM</name>
<feature type="chain" id="PRO_5046929770" description="Outer membrane beta-barrel protein" evidence="1">
    <location>
        <begin position="23"/>
        <end position="385"/>
    </location>
</feature>
<keyword evidence="1" id="KW-0732">Signal</keyword>
<dbReference type="EMBL" id="BMYZ01000001">
    <property type="protein sequence ID" value="GGY74426.1"/>
    <property type="molecule type" value="Genomic_DNA"/>
</dbReference>
<evidence type="ECO:0000313" key="3">
    <source>
        <dbReference type="Proteomes" id="UP000619761"/>
    </source>
</evidence>
<dbReference type="RefSeq" id="WP_189417966.1">
    <property type="nucleotide sequence ID" value="NZ_BMYZ01000001.1"/>
</dbReference>
<sequence length="385" mass="43634">MRKHLYKKSLLLLSLASTQCLAADDGPLQLNASVQGVWDSNFSRTPLNDSERTVLSSAGISFDDTFGRQRLIAKWQARHYEYDKHPDFDATTDTGQLSWKGLFGEQFNTDVDFSRNSYQVDRLEFFGKDIVTRDDLVAKIGYGNDRRLSFHVGGRKSTQEHSNYQRNSLDFEEEEGFADVGYQTSNKSNVFLRYKSGNRAYTNPLIDPLTGSPVNVDLDFDYQQLELDSQWVLSPKTTFSALVARYKRDGSINDATGSVASLGVEWQATEKINLKGGYTLNEPAIGETSDSPSRVKTVFVSALWQYSSKWSIGSSAAYSVIDYGNLSPDLIRKEKLHNFMPLTIVFDSGHHWKVRLDSGWRKNDSRIAVRNYLSRQVSAGLFFYY</sequence>
<organism evidence="2 3">
    <name type="scientific">Cellvibrio zantedeschiae</name>
    <dbReference type="NCBI Taxonomy" id="1237077"/>
    <lineage>
        <taxon>Bacteria</taxon>
        <taxon>Pseudomonadati</taxon>
        <taxon>Pseudomonadota</taxon>
        <taxon>Gammaproteobacteria</taxon>
        <taxon>Cellvibrionales</taxon>
        <taxon>Cellvibrionaceae</taxon>
        <taxon>Cellvibrio</taxon>
    </lineage>
</organism>
<accession>A0ABQ3B2A8</accession>
<gene>
    <name evidence="2" type="ORF">GCM10011613_19800</name>
</gene>
<dbReference type="Proteomes" id="UP000619761">
    <property type="component" value="Unassembled WGS sequence"/>
</dbReference>
<keyword evidence="3" id="KW-1185">Reference proteome</keyword>
<reference evidence="3" key="1">
    <citation type="journal article" date="2019" name="Int. J. Syst. Evol. Microbiol.">
        <title>The Global Catalogue of Microorganisms (GCM) 10K type strain sequencing project: providing services to taxonomists for standard genome sequencing and annotation.</title>
        <authorList>
            <consortium name="The Broad Institute Genomics Platform"/>
            <consortium name="The Broad Institute Genome Sequencing Center for Infectious Disease"/>
            <person name="Wu L."/>
            <person name="Ma J."/>
        </authorList>
    </citation>
    <scope>NUCLEOTIDE SEQUENCE [LARGE SCALE GENOMIC DNA]</scope>
    <source>
        <strain evidence="3">KCTC 32239</strain>
    </source>
</reference>
<protein>
    <recommendedName>
        <fullName evidence="4">Outer membrane beta-barrel protein</fullName>
    </recommendedName>
</protein>
<proteinExistence type="predicted"/>
<dbReference type="SUPFAM" id="SSF56935">
    <property type="entry name" value="Porins"/>
    <property type="match status" value="1"/>
</dbReference>